<evidence type="ECO:0000313" key="1">
    <source>
        <dbReference type="EMBL" id="KAF5842672.1"/>
    </source>
</evidence>
<dbReference type="EMBL" id="MU069457">
    <property type="protein sequence ID" value="KAF5842672.1"/>
    <property type="molecule type" value="Genomic_DNA"/>
</dbReference>
<reference evidence="1" key="1">
    <citation type="submission" date="2017-08" db="EMBL/GenBank/DDBJ databases">
        <authorList>
            <person name="Polle J.E."/>
            <person name="Barry K."/>
            <person name="Cushman J."/>
            <person name="Schmutz J."/>
            <person name="Tran D."/>
            <person name="Hathwaick L.T."/>
            <person name="Yim W.C."/>
            <person name="Jenkins J."/>
            <person name="Mckie-Krisberg Z.M."/>
            <person name="Prochnik S."/>
            <person name="Lindquist E."/>
            <person name="Dockter R.B."/>
            <person name="Adam C."/>
            <person name="Molina H."/>
            <person name="Bunkerborg J."/>
            <person name="Jin E."/>
            <person name="Buchheim M."/>
            <person name="Magnuson J."/>
        </authorList>
    </citation>
    <scope>NUCLEOTIDE SEQUENCE</scope>
    <source>
        <strain evidence="1">CCAP 19/18</strain>
    </source>
</reference>
<organism evidence="1 2">
    <name type="scientific">Dunaliella salina</name>
    <name type="common">Green alga</name>
    <name type="synonym">Protococcus salinus</name>
    <dbReference type="NCBI Taxonomy" id="3046"/>
    <lineage>
        <taxon>Eukaryota</taxon>
        <taxon>Viridiplantae</taxon>
        <taxon>Chlorophyta</taxon>
        <taxon>core chlorophytes</taxon>
        <taxon>Chlorophyceae</taxon>
        <taxon>CS clade</taxon>
        <taxon>Chlamydomonadales</taxon>
        <taxon>Dunaliellaceae</taxon>
        <taxon>Dunaliella</taxon>
    </lineage>
</organism>
<proteinExistence type="predicted"/>
<evidence type="ECO:0000313" key="2">
    <source>
        <dbReference type="Proteomes" id="UP000815325"/>
    </source>
</evidence>
<protein>
    <submittedName>
        <fullName evidence="1">Mitochondrial F1F0 ATP synthase associated protein</fullName>
    </submittedName>
</protein>
<dbReference type="Proteomes" id="UP000815325">
    <property type="component" value="Unassembled WGS sequence"/>
</dbReference>
<accession>A0ABQ7H743</accession>
<comment type="caution">
    <text evidence="1">The sequence shown here is derived from an EMBL/GenBank/DDBJ whole genome shotgun (WGS) entry which is preliminary data.</text>
</comment>
<keyword evidence="2" id="KW-1185">Reference proteome</keyword>
<gene>
    <name evidence="1" type="ORF">DUNSADRAFT_5748</name>
</gene>
<sequence length="572" mass="62767">MMRAAFAAARPGEAGPSLPSSVLAVRHYFAPQSLSFSEDVSIAKPATKDTRSFLEEWKGKKAGTEHMLRLMQSYKDLGDAKNEPYLKPHNLRTYEDFTKPVPNFRAMNLKAGEVPRFFDSVLSSRASDAVAQKNAWWANCKAEAEGAMQNKGTQPFPTVPMPQWNYGKSVSMNSLQSTTDAYIKALEPKRKLQLAPVPEQVKASIASFASALKQDSAAPEVTDMVMKAFAEKAVVLEEDKPVEGFKFVSEAVAAKVVATRRAQVHDRYLKYWAKKVLISPELALVPMKEVDSQLASKFEGVAPAYADVLSAAGAGPNTFAERLAASPAFSKFFLKRESVADVEQDVPATEAEQQAKQLAVKLESPEEALKAMLGPEIDALGSGQGPLSGQVRAITEHKYTADRLMYREGMKLAARLEEEEAALRKELQPVYGDNVDVAQHQRSPLSPVQKVLNRTKAMAAKNAEFEAAIKAADTPYMKDVLAKKQEFMKDASNMPLEELLAPEVVTEKMEIELAELAELEAAINDAEEEELWSLTLAAQCASENQDAHSEEGSSSQPLPSYNLCPKFDCHTC</sequence>
<name>A0ABQ7H743_DUNSA</name>